<sequence length="128" mass="13631">MITIRATELLRGKTLDSVRKSCRGVMRRFAEGPPPGFFGQHPIGFFCDPYGERGPLPPLPAFPVPSDAPHPLVHDGFGERTSPMAGTGGGVVGAIPTTLLPADFDPDMGGYQPLPSMYSTELKAHPMA</sequence>
<reference evidence="2 3" key="1">
    <citation type="submission" date="2013-12" db="EMBL/GenBank/DDBJ databases">
        <title>Draft genome of the parsitic nematode Ancylostoma duodenale.</title>
        <authorList>
            <person name="Mitreva M."/>
        </authorList>
    </citation>
    <scope>NUCLEOTIDE SEQUENCE [LARGE SCALE GENOMIC DNA]</scope>
    <source>
        <strain evidence="2 3">Zhejiang</strain>
    </source>
</reference>
<organism evidence="2 3">
    <name type="scientific">Ancylostoma duodenale</name>
    <dbReference type="NCBI Taxonomy" id="51022"/>
    <lineage>
        <taxon>Eukaryota</taxon>
        <taxon>Metazoa</taxon>
        <taxon>Ecdysozoa</taxon>
        <taxon>Nematoda</taxon>
        <taxon>Chromadorea</taxon>
        <taxon>Rhabditida</taxon>
        <taxon>Rhabditina</taxon>
        <taxon>Rhabditomorpha</taxon>
        <taxon>Strongyloidea</taxon>
        <taxon>Ancylostomatidae</taxon>
        <taxon>Ancylostomatinae</taxon>
        <taxon>Ancylostoma</taxon>
    </lineage>
</organism>
<proteinExistence type="predicted"/>
<accession>A0A0C2C3Y5</accession>
<dbReference type="AlphaFoldDB" id="A0A0C2C3Y5"/>
<name>A0A0C2C3Y5_9BILA</name>
<dbReference type="Proteomes" id="UP000054047">
    <property type="component" value="Unassembled WGS sequence"/>
</dbReference>
<feature type="non-terminal residue" evidence="2">
    <location>
        <position position="128"/>
    </location>
</feature>
<evidence type="ECO:0000256" key="1">
    <source>
        <dbReference type="SAM" id="MobiDB-lite"/>
    </source>
</evidence>
<dbReference type="EMBL" id="KN747927">
    <property type="protein sequence ID" value="KIH51013.1"/>
    <property type="molecule type" value="Genomic_DNA"/>
</dbReference>
<dbReference type="OrthoDB" id="5817194at2759"/>
<gene>
    <name evidence="2" type="ORF">ANCDUO_18904</name>
</gene>
<evidence type="ECO:0000313" key="2">
    <source>
        <dbReference type="EMBL" id="KIH51013.1"/>
    </source>
</evidence>
<evidence type="ECO:0000313" key="3">
    <source>
        <dbReference type="Proteomes" id="UP000054047"/>
    </source>
</evidence>
<protein>
    <submittedName>
        <fullName evidence="2">Uncharacterized protein</fullName>
    </submittedName>
</protein>
<feature type="region of interest" description="Disordered" evidence="1">
    <location>
        <begin position="70"/>
        <end position="89"/>
    </location>
</feature>
<keyword evidence="3" id="KW-1185">Reference proteome</keyword>